<evidence type="ECO:0000256" key="3">
    <source>
        <dbReference type="ARBA" id="ARBA00022840"/>
    </source>
</evidence>
<comment type="cofactor">
    <cofactor evidence="4">
        <name>Mg(2+)</name>
        <dbReference type="ChEBI" id="CHEBI:18420"/>
    </cofactor>
</comment>
<keyword evidence="6" id="KW-1185">Reference proteome</keyword>
<dbReference type="Gene3D" id="3.40.50.10420">
    <property type="entry name" value="NagB/RpiA/CoA transferase-like"/>
    <property type="match status" value="1"/>
</dbReference>
<dbReference type="PANTHER" id="PTHR23407">
    <property type="entry name" value="ATPASE INHIBITOR/5-FORMYLTETRAHYDROFOLATE CYCLO-LIGASE"/>
    <property type="match status" value="1"/>
</dbReference>
<protein>
    <recommendedName>
        <fullName evidence="4">5-formyltetrahydrofolate cyclo-ligase</fullName>
        <ecNumber evidence="4">6.3.3.2</ecNumber>
    </recommendedName>
</protein>
<dbReference type="InterPro" id="IPR002698">
    <property type="entry name" value="FTHF_cligase"/>
</dbReference>
<evidence type="ECO:0000256" key="2">
    <source>
        <dbReference type="ARBA" id="ARBA00022741"/>
    </source>
</evidence>
<keyword evidence="2 4" id="KW-0547">Nucleotide-binding</keyword>
<dbReference type="GO" id="GO:0046872">
    <property type="term" value="F:metal ion binding"/>
    <property type="evidence" value="ECO:0007669"/>
    <property type="project" value="UniProtKB-KW"/>
</dbReference>
<accession>A0A552UHL3</accession>
<keyword evidence="4" id="KW-0460">Magnesium</keyword>
<dbReference type="GO" id="GO:0005524">
    <property type="term" value="F:ATP binding"/>
    <property type="evidence" value="ECO:0007669"/>
    <property type="project" value="UniProtKB-KW"/>
</dbReference>
<dbReference type="EMBL" id="VJWA01000001">
    <property type="protein sequence ID" value="TRW17677.1"/>
    <property type="molecule type" value="Genomic_DNA"/>
</dbReference>
<dbReference type="SUPFAM" id="SSF100950">
    <property type="entry name" value="NagB/RpiA/CoA transferase-like"/>
    <property type="match status" value="1"/>
</dbReference>
<dbReference type="PANTHER" id="PTHR23407:SF1">
    <property type="entry name" value="5-FORMYLTETRAHYDROFOLATE CYCLO-LIGASE"/>
    <property type="match status" value="1"/>
</dbReference>
<evidence type="ECO:0000256" key="4">
    <source>
        <dbReference type="RuleBase" id="RU361279"/>
    </source>
</evidence>
<dbReference type="NCBIfam" id="TIGR02727">
    <property type="entry name" value="MTHFS_bact"/>
    <property type="match status" value="1"/>
</dbReference>
<gene>
    <name evidence="5" type="ORF">FMM06_05910</name>
</gene>
<keyword evidence="3 4" id="KW-0067">ATP-binding</keyword>
<comment type="caution">
    <text evidence="5">The sequence shown here is derived from an EMBL/GenBank/DDBJ whole genome shotgun (WGS) entry which is preliminary data.</text>
</comment>
<dbReference type="GO" id="GO:0030272">
    <property type="term" value="F:5-formyltetrahydrofolate cyclo-ligase activity"/>
    <property type="evidence" value="ECO:0007669"/>
    <property type="project" value="UniProtKB-EC"/>
</dbReference>
<keyword evidence="4" id="KW-0479">Metal-binding</keyword>
<organism evidence="5 6">
    <name type="scientific">Glacieibacterium frigidum</name>
    <dbReference type="NCBI Taxonomy" id="2593303"/>
    <lineage>
        <taxon>Bacteria</taxon>
        <taxon>Pseudomonadati</taxon>
        <taxon>Pseudomonadota</taxon>
        <taxon>Alphaproteobacteria</taxon>
        <taxon>Sphingomonadales</taxon>
        <taxon>Sphingosinicellaceae</taxon>
        <taxon>Glacieibacterium</taxon>
    </lineage>
</organism>
<name>A0A552UHL3_9SPHN</name>
<comment type="similarity">
    <text evidence="1 4">Belongs to the 5-formyltetrahydrofolate cyclo-ligase family.</text>
</comment>
<sequence length="194" mass="20558">MAVPPTSPRDALRAAARAARAAFVAGLTPEQRTAHDAALVARLMPLLDGCTHVAGFAAFGDEVDPAGAGFEIWPRVGLPGEPLSFHRAAAEDLEVSTVWGIREPRIDAPIAVPDAVIVPLVAADARGNRLGYGKGHYDRTLSRLDAPRIGVAWDCQIVDAVPAERWDERLDWLVTPTRTIRCDGAAVGGARGEG</sequence>
<dbReference type="GO" id="GO:0009396">
    <property type="term" value="P:folic acid-containing compound biosynthetic process"/>
    <property type="evidence" value="ECO:0007669"/>
    <property type="project" value="TreeGrafter"/>
</dbReference>
<dbReference type="InterPro" id="IPR024185">
    <property type="entry name" value="FTHF_cligase-like_sf"/>
</dbReference>
<evidence type="ECO:0000256" key="1">
    <source>
        <dbReference type="ARBA" id="ARBA00010638"/>
    </source>
</evidence>
<dbReference type="Pfam" id="PF01812">
    <property type="entry name" value="5-FTHF_cyc-lig"/>
    <property type="match status" value="1"/>
</dbReference>
<proteinExistence type="inferred from homology"/>
<comment type="catalytic activity">
    <reaction evidence="4">
        <text>(6S)-5-formyl-5,6,7,8-tetrahydrofolate + ATP = (6R)-5,10-methenyltetrahydrofolate + ADP + phosphate</text>
        <dbReference type="Rhea" id="RHEA:10488"/>
        <dbReference type="ChEBI" id="CHEBI:30616"/>
        <dbReference type="ChEBI" id="CHEBI:43474"/>
        <dbReference type="ChEBI" id="CHEBI:57455"/>
        <dbReference type="ChEBI" id="CHEBI:57457"/>
        <dbReference type="ChEBI" id="CHEBI:456216"/>
        <dbReference type="EC" id="6.3.3.2"/>
    </reaction>
</comment>
<evidence type="ECO:0000313" key="5">
    <source>
        <dbReference type="EMBL" id="TRW17677.1"/>
    </source>
</evidence>
<dbReference type="GO" id="GO:0035999">
    <property type="term" value="P:tetrahydrofolate interconversion"/>
    <property type="evidence" value="ECO:0007669"/>
    <property type="project" value="TreeGrafter"/>
</dbReference>
<dbReference type="RefSeq" id="WP_144236369.1">
    <property type="nucleotide sequence ID" value="NZ_VJWA01000001.1"/>
</dbReference>
<dbReference type="OrthoDB" id="9801938at2"/>
<dbReference type="EC" id="6.3.3.2" evidence="4"/>
<keyword evidence="5" id="KW-0436">Ligase</keyword>
<evidence type="ECO:0000313" key="6">
    <source>
        <dbReference type="Proteomes" id="UP000317894"/>
    </source>
</evidence>
<dbReference type="Proteomes" id="UP000317894">
    <property type="component" value="Unassembled WGS sequence"/>
</dbReference>
<dbReference type="InterPro" id="IPR037171">
    <property type="entry name" value="NagB/RpiA_transferase-like"/>
</dbReference>
<dbReference type="AlphaFoldDB" id="A0A552UHL3"/>
<reference evidence="5 6" key="1">
    <citation type="submission" date="2019-07" db="EMBL/GenBank/DDBJ databases">
        <title>Novel species isolated from glacier.</title>
        <authorList>
            <person name="Liu Q."/>
            <person name="Xin Y.-H."/>
        </authorList>
    </citation>
    <scope>NUCLEOTIDE SEQUENCE [LARGE SCALE GENOMIC DNA]</scope>
    <source>
        <strain evidence="5 6">LB1R16</strain>
    </source>
</reference>